<feature type="domain" description="DUF985" evidence="1">
    <location>
        <begin position="7"/>
        <end position="139"/>
    </location>
</feature>
<dbReference type="PANTHER" id="PTHR33387">
    <property type="entry name" value="RMLC-LIKE JELLY ROLL FOLD PROTEIN"/>
    <property type="match status" value="1"/>
</dbReference>
<dbReference type="PANTHER" id="PTHR33387:SF3">
    <property type="entry name" value="DUF985 DOMAIN-CONTAINING PROTEIN"/>
    <property type="match status" value="1"/>
</dbReference>
<reference evidence="2 3" key="1">
    <citation type="journal article" date="2021" name="bioRxiv">
        <title>Unraveling nitrogen, sulfur and carbon metabolic pathways and microbial community transcriptional responses to substrate deprivation and toxicity stresses in a bioreactor mimicking anoxic brackish coastal sediment conditions.</title>
        <authorList>
            <person name="Martins P.D."/>
            <person name="Echeveste M.J."/>
            <person name="Arshad A."/>
            <person name="Kurth J."/>
            <person name="Ouboter H."/>
            <person name="Jetten M.S.M."/>
            <person name="Welte C.U."/>
        </authorList>
    </citation>
    <scope>NUCLEOTIDE SEQUENCE [LARGE SCALE GENOMIC DNA]</scope>
    <source>
        <strain evidence="2">MAG_38</strain>
    </source>
</reference>
<proteinExistence type="predicted"/>
<comment type="caution">
    <text evidence="2">The sequence shown here is derived from an EMBL/GenBank/DDBJ whole genome shotgun (WGS) entry which is preliminary data.</text>
</comment>
<dbReference type="InterPro" id="IPR039935">
    <property type="entry name" value="YML079W-like"/>
</dbReference>
<sequence length="161" mass="18156">MNPRVNDLIRQLALLPHPEGGRFAEFYRSPLQVLPPDARGSRAAVTTIYFMLLAGEKARWHVVKSDELWHFYEGDPLELYTIDPESWVPGCVRLGPPATDSSPIRIVPAGCWQAARTTGEFTLAGCTVAPGFAYEDHRIFEDGSQEATEIRRRYPHLTDFL</sequence>
<evidence type="ECO:0000313" key="3">
    <source>
        <dbReference type="Proteomes" id="UP001197609"/>
    </source>
</evidence>
<dbReference type="Pfam" id="PF06172">
    <property type="entry name" value="Cupin_5"/>
    <property type="match status" value="1"/>
</dbReference>
<dbReference type="AlphaFoldDB" id="A0AAJ1AJR1"/>
<accession>A0AAJ1AJR1</accession>
<dbReference type="CDD" id="cd06121">
    <property type="entry name" value="cupin_YML079wp"/>
    <property type="match status" value="1"/>
</dbReference>
<organism evidence="2 3">
    <name type="scientific">Candidatus Methylomirabilis tolerans</name>
    <dbReference type="NCBI Taxonomy" id="3123416"/>
    <lineage>
        <taxon>Bacteria</taxon>
        <taxon>Candidatus Methylomirabilota</taxon>
        <taxon>Candidatus Methylomirabilia</taxon>
        <taxon>Candidatus Methylomirabilales</taxon>
        <taxon>Candidatus Methylomirabilaceae</taxon>
        <taxon>Candidatus Methylomirabilis</taxon>
    </lineage>
</organism>
<name>A0AAJ1AJR1_9BACT</name>
<dbReference type="SUPFAM" id="SSF51182">
    <property type="entry name" value="RmlC-like cupins"/>
    <property type="match status" value="1"/>
</dbReference>
<evidence type="ECO:0000313" key="2">
    <source>
        <dbReference type="EMBL" id="MBZ0159741.1"/>
    </source>
</evidence>
<evidence type="ECO:0000259" key="1">
    <source>
        <dbReference type="Pfam" id="PF06172"/>
    </source>
</evidence>
<dbReference type="Proteomes" id="UP001197609">
    <property type="component" value="Unassembled WGS sequence"/>
</dbReference>
<gene>
    <name evidence="2" type="ORF">K8G79_06370</name>
</gene>
<protein>
    <submittedName>
        <fullName evidence="2">Cupin domain-containing protein</fullName>
    </submittedName>
</protein>
<dbReference type="Gene3D" id="2.60.120.10">
    <property type="entry name" value="Jelly Rolls"/>
    <property type="match status" value="1"/>
</dbReference>
<dbReference type="InterPro" id="IPR014710">
    <property type="entry name" value="RmlC-like_jellyroll"/>
</dbReference>
<dbReference type="InterPro" id="IPR009327">
    <property type="entry name" value="Cupin_DUF985"/>
</dbReference>
<dbReference type="EMBL" id="JAIOIU010000080">
    <property type="protein sequence ID" value="MBZ0159741.1"/>
    <property type="molecule type" value="Genomic_DNA"/>
</dbReference>
<dbReference type="InterPro" id="IPR011051">
    <property type="entry name" value="RmlC_Cupin_sf"/>
</dbReference>